<dbReference type="OrthoDB" id="4868198at2"/>
<proteinExistence type="predicted"/>
<evidence type="ECO:0000256" key="1">
    <source>
        <dbReference type="SAM" id="MobiDB-lite"/>
    </source>
</evidence>
<sequence length="111" mass="12328">MPKLEIKRKTELSRKEAGERLIMIGRALVAGSEVELKTGDDSIEVVVADRLRWELEIEVDGDETEIEIEISWHDDPVAETSSVATPKPKSAPKPAPAKTARRPRARKTTAK</sequence>
<dbReference type="EMBL" id="SMFR01000005">
    <property type="protein sequence ID" value="TCJ93550.1"/>
    <property type="molecule type" value="Genomic_DNA"/>
</dbReference>
<accession>A0A4R1FHQ9</accession>
<evidence type="ECO:0000313" key="3">
    <source>
        <dbReference type="EMBL" id="TCJ93550.1"/>
    </source>
</evidence>
<reference evidence="3 4" key="1">
    <citation type="submission" date="2019-03" db="EMBL/GenBank/DDBJ databases">
        <title>Genomic Encyclopedia of Type Strains, Phase IV (KMG-IV): sequencing the most valuable type-strain genomes for metagenomic binning, comparative biology and taxonomic classification.</title>
        <authorList>
            <person name="Goeker M."/>
        </authorList>
    </citation>
    <scope>NUCLEOTIDE SEQUENCE [LARGE SCALE GENOMIC DNA]</scope>
    <source>
        <strain evidence="3 4">DSM 44684</strain>
    </source>
</reference>
<evidence type="ECO:0000313" key="4">
    <source>
        <dbReference type="Proteomes" id="UP000294856"/>
    </source>
</evidence>
<protein>
    <submittedName>
        <fullName evidence="3">Amphi-Trp domain-containing protein</fullName>
    </submittedName>
</protein>
<dbReference type="STRING" id="1210063.GCA_001612665_05150"/>
<dbReference type="AlphaFoldDB" id="A0A4R1FHQ9"/>
<feature type="region of interest" description="Disordered" evidence="1">
    <location>
        <begin position="73"/>
        <end position="111"/>
    </location>
</feature>
<comment type="caution">
    <text evidence="3">The sequence shown here is derived from an EMBL/GenBank/DDBJ whole genome shotgun (WGS) entry which is preliminary data.</text>
</comment>
<organism evidence="3 4">
    <name type="scientific">Nocardia alba</name>
    <dbReference type="NCBI Taxonomy" id="225051"/>
    <lineage>
        <taxon>Bacteria</taxon>
        <taxon>Bacillati</taxon>
        <taxon>Actinomycetota</taxon>
        <taxon>Actinomycetes</taxon>
        <taxon>Mycobacteriales</taxon>
        <taxon>Nocardiaceae</taxon>
        <taxon>Nocardia</taxon>
    </lineage>
</organism>
<dbReference type="NCBIfam" id="TIGR04354">
    <property type="entry name" value="amphi-Trp"/>
    <property type="match status" value="1"/>
</dbReference>
<dbReference type="Pfam" id="PF20068">
    <property type="entry name" value="Amphi-Trp"/>
    <property type="match status" value="1"/>
</dbReference>
<feature type="domain" description="Amphi-Trp" evidence="2">
    <location>
        <begin position="4"/>
        <end position="79"/>
    </location>
</feature>
<dbReference type="InterPro" id="IPR027598">
    <property type="entry name" value="Amphi-Trp_dom"/>
</dbReference>
<dbReference type="Proteomes" id="UP000294856">
    <property type="component" value="Unassembled WGS sequence"/>
</dbReference>
<evidence type="ECO:0000259" key="2">
    <source>
        <dbReference type="Pfam" id="PF20068"/>
    </source>
</evidence>
<dbReference type="RefSeq" id="WP_067456388.1">
    <property type="nucleotide sequence ID" value="NZ_SMFR01000005.1"/>
</dbReference>
<feature type="compositionally biased region" description="Basic residues" evidence="1">
    <location>
        <begin position="99"/>
        <end position="111"/>
    </location>
</feature>
<gene>
    <name evidence="3" type="ORF">DFR71_5399</name>
</gene>
<keyword evidence="4" id="KW-1185">Reference proteome</keyword>
<name>A0A4R1FHQ9_9NOCA</name>